<keyword evidence="6" id="KW-0326">Glycosidase</keyword>
<dbReference type="Gene3D" id="2.60.120.260">
    <property type="entry name" value="Galactose-binding domain-like"/>
    <property type="match status" value="2"/>
</dbReference>
<dbReference type="InterPro" id="IPR001000">
    <property type="entry name" value="GH10_dom"/>
</dbReference>
<keyword evidence="3" id="KW-0624">Polysaccharide degradation</keyword>
<dbReference type="Proteomes" id="UP000485484">
    <property type="component" value="Unassembled WGS sequence"/>
</dbReference>
<dbReference type="InterPro" id="IPR051923">
    <property type="entry name" value="Glycosyl_Hydrolase_39"/>
</dbReference>
<evidence type="ECO:0000256" key="4">
    <source>
        <dbReference type="SAM" id="SignalP"/>
    </source>
</evidence>
<keyword evidence="4" id="KW-0732">Signal</keyword>
<dbReference type="Pfam" id="PF00331">
    <property type="entry name" value="Glyco_hydro_10"/>
    <property type="match status" value="1"/>
</dbReference>
<dbReference type="InterPro" id="IPR017853">
    <property type="entry name" value="GH"/>
</dbReference>
<keyword evidence="6" id="KW-0858">Xylan degradation</keyword>
<dbReference type="EMBL" id="MWAK01000007">
    <property type="protein sequence ID" value="OPZ93797.1"/>
    <property type="molecule type" value="Genomic_DNA"/>
</dbReference>
<dbReference type="GO" id="GO:0031176">
    <property type="term" value="F:endo-1,4-beta-xylanase activity"/>
    <property type="evidence" value="ECO:0007669"/>
    <property type="project" value="UniProtKB-EC"/>
</dbReference>
<dbReference type="SUPFAM" id="SSF51445">
    <property type="entry name" value="(Trans)glycosidases"/>
    <property type="match status" value="1"/>
</dbReference>
<feature type="chain" id="PRO_5012528369" evidence="4">
    <location>
        <begin position="25"/>
        <end position="1040"/>
    </location>
</feature>
<feature type="signal peptide" evidence="4">
    <location>
        <begin position="1"/>
        <end position="24"/>
    </location>
</feature>
<name>A0A1V5MKK0_UNCT6</name>
<evidence type="ECO:0000256" key="3">
    <source>
        <dbReference type="ARBA" id="ARBA00023326"/>
    </source>
</evidence>
<evidence type="ECO:0000313" key="6">
    <source>
        <dbReference type="EMBL" id="OPZ93797.1"/>
    </source>
</evidence>
<protein>
    <submittedName>
        <fullName evidence="6">Endo-1,4-beta-xylanase B</fullName>
        <ecNumber evidence="6">3.2.1.8</ecNumber>
    </submittedName>
</protein>
<keyword evidence="2" id="KW-0119">Carbohydrate metabolism</keyword>
<reference evidence="6" key="1">
    <citation type="submission" date="2017-02" db="EMBL/GenBank/DDBJ databases">
        <title>Delving into the versatile metabolic prowess of the omnipresent phylum Bacteroidetes.</title>
        <authorList>
            <person name="Nobu M.K."/>
            <person name="Mei R."/>
            <person name="Narihiro T."/>
            <person name="Kuroda K."/>
            <person name="Liu W.-T."/>
        </authorList>
    </citation>
    <scope>NUCLEOTIDE SEQUENCE</scope>
    <source>
        <strain evidence="6">ADurb.Bin417</strain>
    </source>
</reference>
<feature type="domain" description="GH10" evidence="5">
    <location>
        <begin position="510"/>
        <end position="595"/>
    </location>
</feature>
<gene>
    <name evidence="6" type="primary">xynB_2</name>
    <name evidence="6" type="ORF">BWY73_00111</name>
</gene>
<dbReference type="Gene3D" id="3.20.20.80">
    <property type="entry name" value="Glycosidases"/>
    <property type="match status" value="1"/>
</dbReference>
<dbReference type="EC" id="3.2.1.8" evidence="6"/>
<evidence type="ECO:0000256" key="1">
    <source>
        <dbReference type="ARBA" id="ARBA00022801"/>
    </source>
</evidence>
<evidence type="ECO:0000256" key="2">
    <source>
        <dbReference type="ARBA" id="ARBA00023277"/>
    </source>
</evidence>
<accession>A0A1V5MKK0</accession>
<comment type="caution">
    <text evidence="6">The sequence shown here is derived from an EMBL/GenBank/DDBJ whole genome shotgun (WGS) entry which is preliminary data.</text>
</comment>
<dbReference type="PANTHER" id="PTHR12631">
    <property type="entry name" value="ALPHA-L-IDURONIDASE"/>
    <property type="match status" value="1"/>
</dbReference>
<evidence type="ECO:0000259" key="5">
    <source>
        <dbReference type="Pfam" id="PF00331"/>
    </source>
</evidence>
<dbReference type="AlphaFoldDB" id="A0A1V5MKK0"/>
<organism evidence="6">
    <name type="scientific">candidate division TA06 bacterium ADurb.Bin417</name>
    <dbReference type="NCBI Taxonomy" id="1852828"/>
    <lineage>
        <taxon>Bacteria</taxon>
        <taxon>Bacteria division TA06</taxon>
    </lineage>
</organism>
<dbReference type="PANTHER" id="PTHR12631:SF10">
    <property type="entry name" value="BETA-XYLOSIDASE-LIKE PROTEIN-RELATED"/>
    <property type="match status" value="1"/>
</dbReference>
<proteinExistence type="predicted"/>
<keyword evidence="1 6" id="KW-0378">Hydrolase</keyword>
<dbReference type="GO" id="GO:0045493">
    <property type="term" value="P:xylan catabolic process"/>
    <property type="evidence" value="ECO:0007669"/>
    <property type="project" value="UniProtKB-KW"/>
</dbReference>
<sequence>MRKFRITIGLAALIAAALPGIVRAQVAPGVNWLKNPGFEEVGTGGSLPGGYTVGGNPKVEWVKEAHSGNYALALAPMQASGNWFRFPINVPGGPPRKFVFSFWTRTEFDPATGDSPSFYLHMSTPGFVGAGGSFPRTRFRYLGEWTHIGGLVTSDINTIGWFRFILYTTKPGLRIFLDDLFFAEVTGLPEAEIQKLLAGTTLTPKMELASAVKEETDYQPGNKFANSSFELETGCGWGIFGGGKLVPVAGGLEGGRAMPAERLWYQRLKLRPYRRHTFSGYFKAAAGSSANLRVEFLNGYSDGYRTKQAAISQDFKVTGDWQRYNFSFVPPANPSGNTYTLRLSGRVLADNLALEEGDLRPYQPARTLEHGISTGRDFNLFTWTEPKELLLQSRNYGPAPAAENLTLTIEDYFGREAWRQSIRAGAGAGTTAAVKIGLPDHLRGSLRALLKDGSGQVLNEQIFAVVPPPRYPGLRPESKFGALVQFSDANLYLARALGTKWSRDHWSFCWYAVEPKPGEWTWEKADEKLDRALKYGVSVFGVLHGTPAWASEDGSQGYTSRPRNWSEWETYVEKTVGHFKGRVRVWEVWNEPQSADFYAELCRRTYAAAKRADPDCLVIGLSSTLFSGGFLRRFVELGGLNHLDEVSAHFYNYSSGLAEAFKKYSQLLGGKPVWNTEGGGWGGSTFYSTRPDYRPERPGVQQVGHFYTTVCSLPEARFQCYYWNTWPADYNPGFEYSWTFIEHDSSLKPEGSAFAVTSYSLDGARPVKILSEDALKIHLFERGSSALAAFWWEEKGELDLELKFPRPAGGLVRDIMGNETPFRNQTALNLKAGRDVQFLEVAGMAAAGLEPVLLAAKAGRETAAQAVEVKGGPWSLRPTPGGETYSANRGAAPVILKDEFYNLGLMVTEKPNVRVLAGPALQLENENDGFHLLRTLKPGPAALEIEYRYRVKARPAETAGQVIFRLAGRLEAQPGGYRLTLADGSRLSLEAGFQIPGGTLKSAFGFESRNEGGNAQLILPVAGLPAGSELRLNLKLVPEP</sequence>